<name>A0A432XYB3_9GAMM</name>
<evidence type="ECO:0000256" key="1">
    <source>
        <dbReference type="ARBA" id="ARBA00022722"/>
    </source>
</evidence>
<reference evidence="6" key="1">
    <citation type="journal article" date="2018" name="Front. Microbiol.">
        <title>Genome-Based Analysis Reveals the Taxonomy and Diversity of the Family Idiomarinaceae.</title>
        <authorList>
            <person name="Liu Y."/>
            <person name="Lai Q."/>
            <person name="Shao Z."/>
        </authorList>
    </citation>
    <scope>NUCLEOTIDE SEQUENCE [LARGE SCALE GENOMIC DNA]</scope>
    <source>
        <strain evidence="6">F23</strain>
    </source>
</reference>
<dbReference type="Pfam" id="PF00929">
    <property type="entry name" value="RNase_T"/>
    <property type="match status" value="1"/>
</dbReference>
<comment type="caution">
    <text evidence="5">The sequence shown here is derived from an EMBL/GenBank/DDBJ whole genome shotgun (WGS) entry which is preliminary data.</text>
</comment>
<dbReference type="SMART" id="SM00479">
    <property type="entry name" value="EXOIII"/>
    <property type="match status" value="1"/>
</dbReference>
<evidence type="ECO:0000256" key="2">
    <source>
        <dbReference type="ARBA" id="ARBA00022801"/>
    </source>
</evidence>
<dbReference type="InterPro" id="IPR013520">
    <property type="entry name" value="Ribonucl_H"/>
</dbReference>
<keyword evidence="1" id="KW-0540">Nuclease</keyword>
<dbReference type="GO" id="GO:0005829">
    <property type="term" value="C:cytosol"/>
    <property type="evidence" value="ECO:0007669"/>
    <property type="project" value="TreeGrafter"/>
</dbReference>
<organism evidence="5 6">
    <name type="scientific">Idiomarina fontislapidosi</name>
    <dbReference type="NCBI Taxonomy" id="263723"/>
    <lineage>
        <taxon>Bacteria</taxon>
        <taxon>Pseudomonadati</taxon>
        <taxon>Pseudomonadota</taxon>
        <taxon>Gammaproteobacteria</taxon>
        <taxon>Alteromonadales</taxon>
        <taxon>Idiomarinaceae</taxon>
        <taxon>Idiomarina</taxon>
    </lineage>
</organism>
<evidence type="ECO:0000259" key="4">
    <source>
        <dbReference type="SMART" id="SM00479"/>
    </source>
</evidence>
<sequence>MRKGIGWSHLRKRWSRQRQLRKPWHDQRYIAVDIETTSLDPVSGHILSIAWVPIEPPMILINEARYHEFQVAAHVDLQQSPTIHGLTKAQLTSGGDIKTILKDLEAILYNRIMVCHHQRLDWSYLRENPITKSLHFEPLGIFDTLSYEKNKLSFSSESQLNNSSLTLSACRTRHGLPSYTSHHAMDDAIACAELFLAQATKIKPYNESLAFLLKQSK</sequence>
<dbReference type="PANTHER" id="PTHR30231">
    <property type="entry name" value="DNA POLYMERASE III SUBUNIT EPSILON"/>
    <property type="match status" value="1"/>
</dbReference>
<dbReference type="InterPro" id="IPR036397">
    <property type="entry name" value="RNaseH_sf"/>
</dbReference>
<proteinExistence type="predicted"/>
<dbReference type="InterPro" id="IPR012337">
    <property type="entry name" value="RNaseH-like_sf"/>
</dbReference>
<dbReference type="Gene3D" id="3.30.420.10">
    <property type="entry name" value="Ribonuclease H-like superfamily/Ribonuclease H"/>
    <property type="match status" value="1"/>
</dbReference>
<dbReference type="OrthoDB" id="5497329at2"/>
<evidence type="ECO:0000313" key="5">
    <source>
        <dbReference type="EMBL" id="RUO53755.1"/>
    </source>
</evidence>
<dbReference type="PANTHER" id="PTHR30231:SF4">
    <property type="entry name" value="PROTEIN NEN2"/>
    <property type="match status" value="1"/>
</dbReference>
<protein>
    <submittedName>
        <fullName evidence="5">3'-5' exonuclease</fullName>
    </submittedName>
</protein>
<dbReference type="CDD" id="cd06127">
    <property type="entry name" value="DEDDh"/>
    <property type="match status" value="1"/>
</dbReference>
<accession>A0A432XYB3</accession>
<dbReference type="Proteomes" id="UP000287330">
    <property type="component" value="Unassembled WGS sequence"/>
</dbReference>
<dbReference type="RefSeq" id="WP_110574355.1">
    <property type="nucleotide sequence ID" value="NZ_PIPV01000005.1"/>
</dbReference>
<dbReference type="SUPFAM" id="SSF53098">
    <property type="entry name" value="Ribonuclease H-like"/>
    <property type="match status" value="1"/>
</dbReference>
<dbReference type="EMBL" id="PIPV01000005">
    <property type="protein sequence ID" value="RUO53755.1"/>
    <property type="molecule type" value="Genomic_DNA"/>
</dbReference>
<dbReference type="GO" id="GO:0006259">
    <property type="term" value="P:DNA metabolic process"/>
    <property type="evidence" value="ECO:0007669"/>
    <property type="project" value="UniProtKB-ARBA"/>
</dbReference>
<gene>
    <name evidence="5" type="ORF">CWE25_07650</name>
</gene>
<keyword evidence="2" id="KW-0378">Hydrolase</keyword>
<dbReference type="GO" id="GO:0003676">
    <property type="term" value="F:nucleic acid binding"/>
    <property type="evidence" value="ECO:0007669"/>
    <property type="project" value="InterPro"/>
</dbReference>
<dbReference type="AlphaFoldDB" id="A0A432XYB3"/>
<keyword evidence="6" id="KW-1185">Reference proteome</keyword>
<evidence type="ECO:0000256" key="3">
    <source>
        <dbReference type="ARBA" id="ARBA00022839"/>
    </source>
</evidence>
<feature type="domain" description="Exonuclease" evidence="4">
    <location>
        <begin position="28"/>
        <end position="204"/>
    </location>
</feature>
<dbReference type="GO" id="GO:0008408">
    <property type="term" value="F:3'-5' exonuclease activity"/>
    <property type="evidence" value="ECO:0007669"/>
    <property type="project" value="TreeGrafter"/>
</dbReference>
<keyword evidence="3 5" id="KW-0269">Exonuclease</keyword>
<evidence type="ECO:0000313" key="6">
    <source>
        <dbReference type="Proteomes" id="UP000287330"/>
    </source>
</evidence>